<protein>
    <submittedName>
        <fullName evidence="1">Uncharacterized protein</fullName>
    </submittedName>
</protein>
<name>A0A9D1CFL3_AQUAO</name>
<accession>A0A9D1CFL3</accession>
<dbReference type="Proteomes" id="UP000606463">
    <property type="component" value="Unassembled WGS sequence"/>
</dbReference>
<dbReference type="AlphaFoldDB" id="A0A9D1CFL3"/>
<evidence type="ECO:0000313" key="1">
    <source>
        <dbReference type="EMBL" id="HIP98694.1"/>
    </source>
</evidence>
<reference evidence="1" key="1">
    <citation type="journal article" date="2020" name="ISME J.">
        <title>Gammaproteobacteria mediating utilization of methyl-, sulfur- and petroleum organic compounds in deep ocean hydrothermal plumes.</title>
        <authorList>
            <person name="Zhou Z."/>
            <person name="Liu Y."/>
            <person name="Pan J."/>
            <person name="Cron B.R."/>
            <person name="Toner B.M."/>
            <person name="Anantharaman K."/>
            <person name="Breier J.A."/>
            <person name="Dick G.J."/>
            <person name="Li M."/>
        </authorList>
    </citation>
    <scope>NUCLEOTIDE SEQUENCE</scope>
    <source>
        <strain evidence="1">SZUA-1501</strain>
    </source>
</reference>
<gene>
    <name evidence="1" type="ORF">EYH37_04970</name>
</gene>
<dbReference type="EMBL" id="DQVE01000051">
    <property type="protein sequence ID" value="HIP98694.1"/>
    <property type="molecule type" value="Genomic_DNA"/>
</dbReference>
<comment type="caution">
    <text evidence="1">The sequence shown here is derived from an EMBL/GenBank/DDBJ whole genome shotgun (WGS) entry which is preliminary data.</text>
</comment>
<sequence>MADGSKRELALITKEIISRELDNNYLLLLINRDYLLSQLKRETEYYIRNLKILDFDWRSGYLIIKLYTNKAIASLNGRYNIATNGLIFGFKKPKQVLEIYDSQKNWDFGNIYNGISGKVIPELHRNLGIKKVFVKNTIVYLKGDKVELLAKKELVNRNTELVNNYVHRISAIYGEKKHINLLGKKSIYIKIFKERTDE</sequence>
<proteinExistence type="predicted"/>
<organism evidence="1 2">
    <name type="scientific">Aquifex aeolicus</name>
    <dbReference type="NCBI Taxonomy" id="63363"/>
    <lineage>
        <taxon>Bacteria</taxon>
        <taxon>Pseudomonadati</taxon>
        <taxon>Aquificota</taxon>
        <taxon>Aquificia</taxon>
        <taxon>Aquificales</taxon>
        <taxon>Aquificaceae</taxon>
        <taxon>Aquifex</taxon>
    </lineage>
</organism>
<evidence type="ECO:0000313" key="2">
    <source>
        <dbReference type="Proteomes" id="UP000606463"/>
    </source>
</evidence>